<evidence type="ECO:0000313" key="3">
    <source>
        <dbReference type="EMBL" id="QSZ32533.1"/>
    </source>
</evidence>
<feature type="compositionally biased region" description="Acidic residues" evidence="1">
    <location>
        <begin position="71"/>
        <end position="80"/>
    </location>
</feature>
<feature type="region of interest" description="Disordered" evidence="1">
    <location>
        <begin position="128"/>
        <end position="154"/>
    </location>
</feature>
<evidence type="ECO:0000313" key="4">
    <source>
        <dbReference type="Proteomes" id="UP000672032"/>
    </source>
</evidence>
<feature type="domain" description="F-box" evidence="2">
    <location>
        <begin position="159"/>
        <end position="187"/>
    </location>
</feature>
<dbReference type="AlphaFoldDB" id="A0A8A3PBR2"/>
<dbReference type="CDD" id="cd09917">
    <property type="entry name" value="F-box_SF"/>
    <property type="match status" value="1"/>
</dbReference>
<feature type="compositionally biased region" description="Basic and acidic residues" evidence="1">
    <location>
        <begin position="145"/>
        <end position="154"/>
    </location>
</feature>
<accession>A0A8A3PBR2</accession>
<dbReference type="InterPro" id="IPR036047">
    <property type="entry name" value="F-box-like_dom_sf"/>
</dbReference>
<dbReference type="SUPFAM" id="SSF81383">
    <property type="entry name" value="F-box domain"/>
    <property type="match status" value="1"/>
</dbReference>
<dbReference type="OrthoDB" id="3445164at2759"/>
<feature type="compositionally biased region" description="Low complexity" evidence="1">
    <location>
        <begin position="29"/>
        <end position="42"/>
    </location>
</feature>
<proteinExistence type="predicted"/>
<reference evidence="3" key="1">
    <citation type="submission" date="2020-10" db="EMBL/GenBank/DDBJ databases">
        <title>Genome Sequence of Monilinia vaccinii-corymbosi Sheds Light on Mummy Berry Disease Infection of Blueberry and Mating Type.</title>
        <authorList>
            <person name="Yow A.G."/>
            <person name="Zhang Y."/>
            <person name="Bansal K."/>
            <person name="Eacker S.M."/>
            <person name="Sullivan S."/>
            <person name="Liachko I."/>
            <person name="Cubeta M.A."/>
            <person name="Rollins J.A."/>
            <person name="Ashrafi H."/>
        </authorList>
    </citation>
    <scope>NUCLEOTIDE SEQUENCE</scope>
    <source>
        <strain evidence="3">RL-1</strain>
    </source>
</reference>
<sequence length="312" mass="34228">MSPHATSTPSPDPASPNLGLESMLRDLMTSTTFTTPAPSSGPGLDSPASPTAESESLSNTDTENTSAVSSDSEDADADADVDVKEQGEWTFEVTPEITRRLSIVPSPEITRRLSIVPIPMPSHLLQASASLSQATEEKEAEEEEVHAHEAEREEKISLPTLPNELKLEIFSHLDPIDATCLALTSRHTYLVYRAIHGTALPLNTRRVGPNNLEFAFTKSEERCCRHCGKGRCELWMHIRQFMEKGPLEREYCGMKGNFGGKGREGVDGCWRGKPSKPRRCGRHPERTTTVRVEDGGENLERIIAQARAAVGV</sequence>
<dbReference type="InterPro" id="IPR001810">
    <property type="entry name" value="F-box_dom"/>
</dbReference>
<keyword evidence="4" id="KW-1185">Reference proteome</keyword>
<dbReference type="Pfam" id="PF12937">
    <property type="entry name" value="F-box-like"/>
    <property type="match status" value="1"/>
</dbReference>
<name>A0A8A3PBR2_9HELO</name>
<evidence type="ECO:0000259" key="2">
    <source>
        <dbReference type="Pfam" id="PF12937"/>
    </source>
</evidence>
<feature type="region of interest" description="Disordered" evidence="1">
    <location>
        <begin position="1"/>
        <end position="83"/>
    </location>
</feature>
<feature type="compositionally biased region" description="Polar residues" evidence="1">
    <location>
        <begin position="48"/>
        <end position="65"/>
    </location>
</feature>
<evidence type="ECO:0000256" key="1">
    <source>
        <dbReference type="SAM" id="MobiDB-lite"/>
    </source>
</evidence>
<organism evidence="3 4">
    <name type="scientific">Monilinia vaccinii-corymbosi</name>
    <dbReference type="NCBI Taxonomy" id="61207"/>
    <lineage>
        <taxon>Eukaryota</taxon>
        <taxon>Fungi</taxon>
        <taxon>Dikarya</taxon>
        <taxon>Ascomycota</taxon>
        <taxon>Pezizomycotina</taxon>
        <taxon>Leotiomycetes</taxon>
        <taxon>Helotiales</taxon>
        <taxon>Sclerotiniaceae</taxon>
        <taxon>Monilinia</taxon>
    </lineage>
</organism>
<dbReference type="EMBL" id="CP063407">
    <property type="protein sequence ID" value="QSZ32533.1"/>
    <property type="molecule type" value="Genomic_DNA"/>
</dbReference>
<protein>
    <recommendedName>
        <fullName evidence="2">F-box domain-containing protein</fullName>
    </recommendedName>
</protein>
<gene>
    <name evidence="3" type="ORF">DSL72_002111</name>
</gene>
<dbReference type="Proteomes" id="UP000672032">
    <property type="component" value="Chromosome 3"/>
</dbReference>